<keyword evidence="2" id="KW-1185">Reference proteome</keyword>
<organism evidence="1 2">
    <name type="scientific">Alligator mississippiensis</name>
    <name type="common">American alligator</name>
    <dbReference type="NCBI Taxonomy" id="8496"/>
    <lineage>
        <taxon>Eukaryota</taxon>
        <taxon>Metazoa</taxon>
        <taxon>Chordata</taxon>
        <taxon>Craniata</taxon>
        <taxon>Vertebrata</taxon>
        <taxon>Euteleostomi</taxon>
        <taxon>Archelosauria</taxon>
        <taxon>Archosauria</taxon>
        <taxon>Crocodylia</taxon>
        <taxon>Alligatoridae</taxon>
        <taxon>Alligatorinae</taxon>
        <taxon>Alligator</taxon>
    </lineage>
</organism>
<name>A0A151P9A1_ALLMI</name>
<protein>
    <submittedName>
        <fullName evidence="1">Uncharacterized protein</fullName>
    </submittedName>
</protein>
<dbReference type="Proteomes" id="UP000050525">
    <property type="component" value="Unassembled WGS sequence"/>
</dbReference>
<evidence type="ECO:0000313" key="1">
    <source>
        <dbReference type="EMBL" id="KYO45550.1"/>
    </source>
</evidence>
<proteinExistence type="predicted"/>
<comment type="caution">
    <text evidence="1">The sequence shown here is derived from an EMBL/GenBank/DDBJ whole genome shotgun (WGS) entry which is preliminary data.</text>
</comment>
<reference evidence="1 2" key="1">
    <citation type="journal article" date="2012" name="Genome Biol.">
        <title>Sequencing three crocodilian genomes to illuminate the evolution of archosaurs and amniotes.</title>
        <authorList>
            <person name="St John J.A."/>
            <person name="Braun E.L."/>
            <person name="Isberg S.R."/>
            <person name="Miles L.G."/>
            <person name="Chong A.Y."/>
            <person name="Gongora J."/>
            <person name="Dalzell P."/>
            <person name="Moran C."/>
            <person name="Bed'hom B."/>
            <person name="Abzhanov A."/>
            <person name="Burgess S.C."/>
            <person name="Cooksey A.M."/>
            <person name="Castoe T.A."/>
            <person name="Crawford N.G."/>
            <person name="Densmore L.D."/>
            <person name="Drew J.C."/>
            <person name="Edwards S.V."/>
            <person name="Faircloth B.C."/>
            <person name="Fujita M.K."/>
            <person name="Greenwold M.J."/>
            <person name="Hoffmann F.G."/>
            <person name="Howard J.M."/>
            <person name="Iguchi T."/>
            <person name="Janes D.E."/>
            <person name="Khan S.Y."/>
            <person name="Kohno S."/>
            <person name="de Koning A.J."/>
            <person name="Lance S.L."/>
            <person name="McCarthy F.M."/>
            <person name="McCormack J.E."/>
            <person name="Merchant M.E."/>
            <person name="Peterson D.G."/>
            <person name="Pollock D.D."/>
            <person name="Pourmand N."/>
            <person name="Raney B.J."/>
            <person name="Roessler K.A."/>
            <person name="Sanford J.R."/>
            <person name="Sawyer R.H."/>
            <person name="Schmidt C.J."/>
            <person name="Triplett E.W."/>
            <person name="Tuberville T.D."/>
            <person name="Venegas-Anaya M."/>
            <person name="Howard J.T."/>
            <person name="Jarvis E.D."/>
            <person name="Guillette L.J.Jr."/>
            <person name="Glenn T.C."/>
            <person name="Green R.E."/>
            <person name="Ray D.A."/>
        </authorList>
    </citation>
    <scope>NUCLEOTIDE SEQUENCE [LARGE SCALE GENOMIC DNA]</scope>
    <source>
        <strain evidence="1">KSC_2009_1</strain>
    </source>
</reference>
<accession>A0A151P9A1</accession>
<gene>
    <name evidence="1" type="ORF">Y1Q_0015191</name>
</gene>
<sequence length="138" mass="15877">MAVVASSNRGLTANASCSVGGRVLSYTLEQVRMGSRSANISKYEIVQTSFLNGFDQVQVYLAENDCNKKNNKYSNKILRVNEQKQQRNLLIFQEYTLSIFQRDLCLTTEGTHRDYTEQLTFIKYFQKEVLQQTLDAEK</sequence>
<dbReference type="AlphaFoldDB" id="A0A151P9A1"/>
<dbReference type="EMBL" id="AKHW03000563">
    <property type="protein sequence ID" value="KYO45550.1"/>
    <property type="molecule type" value="Genomic_DNA"/>
</dbReference>
<evidence type="ECO:0000313" key="2">
    <source>
        <dbReference type="Proteomes" id="UP000050525"/>
    </source>
</evidence>